<dbReference type="OrthoDB" id="443318at2759"/>
<comment type="caution">
    <text evidence="2">The sequence shown here is derived from an EMBL/GenBank/DDBJ whole genome shotgun (WGS) entry which is preliminary data.</text>
</comment>
<gene>
    <name evidence="2" type="ORF">Taro_054276</name>
</gene>
<dbReference type="SUPFAM" id="SSF53474">
    <property type="entry name" value="alpha/beta-Hydrolases"/>
    <property type="match status" value="1"/>
</dbReference>
<dbReference type="PROSITE" id="PS51257">
    <property type="entry name" value="PROKAR_LIPOPROTEIN"/>
    <property type="match status" value="1"/>
</dbReference>
<accession>A0A843XN32</accession>
<dbReference type="GO" id="GO:0006508">
    <property type="term" value="P:proteolysis"/>
    <property type="evidence" value="ECO:0007669"/>
    <property type="project" value="InterPro"/>
</dbReference>
<dbReference type="Proteomes" id="UP000652761">
    <property type="component" value="Unassembled WGS sequence"/>
</dbReference>
<sequence>MTKALAAELLHLSAATSGCSSIGGGAFTELGPFYPRPDGEGLRRNPSSWNKGTVPRILFFSPLLILS</sequence>
<evidence type="ECO:0000313" key="3">
    <source>
        <dbReference type="Proteomes" id="UP000652761"/>
    </source>
</evidence>
<dbReference type="Gene3D" id="3.40.50.1820">
    <property type="entry name" value="alpha/beta hydrolase"/>
    <property type="match status" value="1"/>
</dbReference>
<organism evidence="2 3">
    <name type="scientific">Colocasia esculenta</name>
    <name type="common">Wild taro</name>
    <name type="synonym">Arum esculentum</name>
    <dbReference type="NCBI Taxonomy" id="4460"/>
    <lineage>
        <taxon>Eukaryota</taxon>
        <taxon>Viridiplantae</taxon>
        <taxon>Streptophyta</taxon>
        <taxon>Embryophyta</taxon>
        <taxon>Tracheophyta</taxon>
        <taxon>Spermatophyta</taxon>
        <taxon>Magnoliopsida</taxon>
        <taxon>Liliopsida</taxon>
        <taxon>Araceae</taxon>
        <taxon>Aroideae</taxon>
        <taxon>Colocasieae</taxon>
        <taxon>Colocasia</taxon>
    </lineage>
</organism>
<dbReference type="GO" id="GO:0004185">
    <property type="term" value="F:serine-type carboxypeptidase activity"/>
    <property type="evidence" value="ECO:0007669"/>
    <property type="project" value="InterPro"/>
</dbReference>
<proteinExistence type="inferred from homology"/>
<dbReference type="InterPro" id="IPR001563">
    <property type="entry name" value="Peptidase_S10"/>
</dbReference>
<comment type="similarity">
    <text evidence="1">Belongs to the peptidase S10 family.</text>
</comment>
<evidence type="ECO:0000313" key="2">
    <source>
        <dbReference type="EMBL" id="MQM21238.1"/>
    </source>
</evidence>
<name>A0A843XN32_COLES</name>
<dbReference type="Pfam" id="PF00450">
    <property type="entry name" value="Peptidase_S10"/>
    <property type="match status" value="1"/>
</dbReference>
<dbReference type="EMBL" id="NMUH01010766">
    <property type="protein sequence ID" value="MQM21238.1"/>
    <property type="molecule type" value="Genomic_DNA"/>
</dbReference>
<dbReference type="InterPro" id="IPR029058">
    <property type="entry name" value="AB_hydrolase_fold"/>
</dbReference>
<dbReference type="AlphaFoldDB" id="A0A843XN32"/>
<reference evidence="2" key="1">
    <citation type="submission" date="2017-07" db="EMBL/GenBank/DDBJ databases">
        <title>Taro Niue Genome Assembly and Annotation.</title>
        <authorList>
            <person name="Atibalentja N."/>
            <person name="Keating K."/>
            <person name="Fields C.J."/>
        </authorList>
    </citation>
    <scope>NUCLEOTIDE SEQUENCE</scope>
    <source>
        <strain evidence="2">Niue_2</strain>
        <tissue evidence="2">Leaf</tissue>
    </source>
</reference>
<evidence type="ECO:0000256" key="1">
    <source>
        <dbReference type="ARBA" id="ARBA00009431"/>
    </source>
</evidence>
<protein>
    <submittedName>
        <fullName evidence="2">Uncharacterized protein</fullName>
    </submittedName>
</protein>
<keyword evidence="3" id="KW-1185">Reference proteome</keyword>